<dbReference type="EMBL" id="JASJQH010000156">
    <property type="protein sequence ID" value="KAK9766426.1"/>
    <property type="molecule type" value="Genomic_DNA"/>
</dbReference>
<feature type="compositionally biased region" description="Basic and acidic residues" evidence="1">
    <location>
        <begin position="467"/>
        <end position="484"/>
    </location>
</feature>
<feature type="compositionally biased region" description="Polar residues" evidence="1">
    <location>
        <begin position="741"/>
        <end position="751"/>
    </location>
</feature>
<accession>A0ABR2WY62</accession>
<keyword evidence="3" id="KW-1185">Reference proteome</keyword>
<reference evidence="2 3" key="1">
    <citation type="submission" date="2023-04" db="EMBL/GenBank/DDBJ databases">
        <title>Genome of Basidiobolus ranarum AG-B5.</title>
        <authorList>
            <person name="Stajich J.E."/>
            <person name="Carter-House D."/>
            <person name="Gryganskyi A."/>
        </authorList>
    </citation>
    <scope>NUCLEOTIDE SEQUENCE [LARGE SCALE GENOMIC DNA]</scope>
    <source>
        <strain evidence="2 3">AG-B5</strain>
    </source>
</reference>
<feature type="compositionally biased region" description="Basic and acidic residues" evidence="1">
    <location>
        <begin position="689"/>
        <end position="706"/>
    </location>
</feature>
<sequence>MSTADKRLNSKGQVDDGPIPFFGNSGGDTDLFGSLVSSQPSTQPTQPNGWQNPSYNDKASIPPRSNSTAPVTQSAVSQPFSPQYPTPQRPKTTDPSVGQGSENVSSFFDNYSATQNVTAEPSRQSQGFLNSAQNSQDASFFDNPNYGQQIQGHEVQAQSPSSYNAYQPQSYADSSTQQYEAGSKDADWYTQNGYQQNAGYQGVEGAYAQQPQYQENYTGYQQTAGHDYGAYNENYYEGYDQQLASQQDPSAAGYYSHGQEYSDPNYVDPNAEYQNQGYTEGYGYDYTQGYDYNSSAYDPAYADYYQQQGYEGQYAEGGEGYIQPVGEAVAAVDSSNSHYHQQSTYTHPTQVAESSPNYQGQEMAETQNYTDPGAFFESFPADQNQAHYEQDYSLPESSNGYLGEEAYSPLSFQDQTVPDSPAVALINPSEEPEISKQPNKGANEIQPQGQYISDFTKGSDVSNTNDTQEHSVPDDEVSIVKDNSDIFETAEDPVIKQVVHEEPKGNDKKPPVTKPLEQVDNSDPLGQTEDIDINDPSLFDTAADMLSSFVGGASYTSDKPESPKSHDDQRSSFEQSHSQSDNLDDLDDLVLGSTSSLQDTGSLEKTKELTSESPYGFDTIIRGEASPDIVSLPSDHGSDHVSIEGNSTQQTSNQKVEAKSDVISDIESIIKSPESSVEQSPPASTESISLKETDAKGDEHVKKEESVEYNSEAGNNPLGLSNLDVKSDVSFSQDKDESSKELSTGLAQPNHNAQFFDDIVSSSAEDQLKAVELPLDQDSQSNLNSHEQDSINDGVQLGNDLHQLPIETSSDVLKLPHDTQDLTVVNQESSGITNDAGDEVLTEANYQNQEANESKYPEQGEMAEPEVEIEQKPIEKDPFEFGGVVAVDESAANDAQESSQNEEMFSPNHDDVEQYHVNTDLKLENDASDAIPEHASDAQTHYHQNSYGVTEYYQNNQANNLKSEQHEETPEMNTQQASENGQHLDSNNDLAKNQSSWEEVHSYRQEYDFNERRAHKYGFNEYPSPMGRYTRLL</sequence>
<feature type="compositionally biased region" description="Polar residues" evidence="1">
    <location>
        <begin position="35"/>
        <end position="81"/>
    </location>
</feature>
<feature type="region of interest" description="Disordered" evidence="1">
    <location>
        <begin position="1"/>
        <end position="184"/>
    </location>
</feature>
<feature type="compositionally biased region" description="Basic and acidic residues" evidence="1">
    <location>
        <begin position="498"/>
        <end position="510"/>
    </location>
</feature>
<feature type="compositionally biased region" description="Polar residues" evidence="1">
    <location>
        <begin position="971"/>
        <end position="997"/>
    </location>
</feature>
<feature type="region of interest" description="Disordered" evidence="1">
    <location>
        <begin position="959"/>
        <end position="997"/>
    </location>
</feature>
<feature type="region of interest" description="Disordered" evidence="1">
    <location>
        <begin position="773"/>
        <end position="797"/>
    </location>
</feature>
<feature type="compositionally biased region" description="Polar residues" evidence="1">
    <location>
        <begin position="145"/>
        <end position="180"/>
    </location>
</feature>
<protein>
    <submittedName>
        <fullName evidence="2">Uncharacterized protein</fullName>
    </submittedName>
</protein>
<feature type="region of interest" description="Disordered" evidence="1">
    <location>
        <begin position="848"/>
        <end position="867"/>
    </location>
</feature>
<name>A0ABR2WY62_9FUNG</name>
<feature type="compositionally biased region" description="Polar residues" evidence="1">
    <location>
        <begin position="644"/>
        <end position="655"/>
    </location>
</feature>
<feature type="region of interest" description="Disordered" evidence="1">
    <location>
        <begin position="431"/>
        <end position="539"/>
    </location>
</feature>
<dbReference type="Proteomes" id="UP001479436">
    <property type="component" value="Unassembled WGS sequence"/>
</dbReference>
<feature type="compositionally biased region" description="Basic and acidic residues" evidence="1">
    <location>
        <begin position="558"/>
        <end position="571"/>
    </location>
</feature>
<feature type="region of interest" description="Disordered" evidence="1">
    <location>
        <begin position="551"/>
        <end position="751"/>
    </location>
</feature>
<feature type="compositionally biased region" description="Polar residues" evidence="1">
    <location>
        <begin position="673"/>
        <end position="688"/>
    </location>
</feature>
<organism evidence="2 3">
    <name type="scientific">Basidiobolus ranarum</name>
    <dbReference type="NCBI Taxonomy" id="34480"/>
    <lineage>
        <taxon>Eukaryota</taxon>
        <taxon>Fungi</taxon>
        <taxon>Fungi incertae sedis</taxon>
        <taxon>Zoopagomycota</taxon>
        <taxon>Entomophthoromycotina</taxon>
        <taxon>Basidiobolomycetes</taxon>
        <taxon>Basidiobolales</taxon>
        <taxon>Basidiobolaceae</taxon>
        <taxon>Basidiobolus</taxon>
    </lineage>
</organism>
<evidence type="ECO:0000256" key="1">
    <source>
        <dbReference type="SAM" id="MobiDB-lite"/>
    </source>
</evidence>
<proteinExistence type="predicted"/>
<comment type="caution">
    <text evidence="2">The sequence shown here is derived from an EMBL/GenBank/DDBJ whole genome shotgun (WGS) entry which is preliminary data.</text>
</comment>
<evidence type="ECO:0000313" key="2">
    <source>
        <dbReference type="EMBL" id="KAK9766426.1"/>
    </source>
</evidence>
<evidence type="ECO:0000313" key="3">
    <source>
        <dbReference type="Proteomes" id="UP001479436"/>
    </source>
</evidence>
<gene>
    <name evidence="2" type="ORF">K7432_004512</name>
</gene>
<feature type="compositionally biased region" description="Polar residues" evidence="1">
    <location>
        <begin position="89"/>
        <end position="138"/>
    </location>
</feature>
<feature type="compositionally biased region" description="Polar residues" evidence="1">
    <location>
        <begin position="436"/>
        <end position="453"/>
    </location>
</feature>